<dbReference type="InterPro" id="IPR008920">
    <property type="entry name" value="TF_FadR/GntR_C"/>
</dbReference>
<name>A0A1X9LGM0_9MICO</name>
<dbReference type="STRING" id="1619308.B5808_03275"/>
<dbReference type="PANTHER" id="PTHR43537:SF49">
    <property type="entry name" value="TRANSCRIPTIONAL REGULATORY PROTEIN"/>
    <property type="match status" value="1"/>
</dbReference>
<dbReference type="RefSeq" id="WP_085018386.1">
    <property type="nucleotide sequence ID" value="NZ_BMHD01000001.1"/>
</dbReference>
<dbReference type="InterPro" id="IPR036390">
    <property type="entry name" value="WH_DNA-bd_sf"/>
</dbReference>
<dbReference type="CDD" id="cd07377">
    <property type="entry name" value="WHTH_GntR"/>
    <property type="match status" value="1"/>
</dbReference>
<evidence type="ECO:0000313" key="4">
    <source>
        <dbReference type="EMBL" id="ARJ04355.1"/>
    </source>
</evidence>
<sequence length="232" mass="25399">MRASERAYATLRREILDWELPPGTVLGEIEQSERLGVSRTPLRSALAALTAEGLVGAQSGRGLVVTPVSVDDARELFEVRDALEQKAARLAARSADRELFEGLAAEFADAARLIEDEDPARHAYYDLVARFDDALDASAANGFLVASLKGVRTHLTRIRRLAIDNPDRLRDAAAEHRLIAEAIAAGDEELAAAATRVHLHRSLANILAAAETITDHARQHGYDRPLQEREQK</sequence>
<dbReference type="PRINTS" id="PR00035">
    <property type="entry name" value="HTHGNTR"/>
</dbReference>
<proteinExistence type="predicted"/>
<dbReference type="SUPFAM" id="SSF46785">
    <property type="entry name" value="Winged helix' DNA-binding domain"/>
    <property type="match status" value="1"/>
</dbReference>
<dbReference type="InterPro" id="IPR000524">
    <property type="entry name" value="Tscrpt_reg_HTH_GntR"/>
</dbReference>
<keyword evidence="2" id="KW-0238">DNA-binding</keyword>
<gene>
    <name evidence="4" type="ORF">B5808_03275</name>
</gene>
<dbReference type="KEGG" id="cphy:B5808_03275"/>
<protein>
    <submittedName>
        <fullName evidence="4">GntR family transcriptional regulator</fullName>
    </submittedName>
</protein>
<keyword evidence="1" id="KW-0805">Transcription regulation</keyword>
<dbReference type="SMART" id="SM00345">
    <property type="entry name" value="HTH_GNTR"/>
    <property type="match status" value="1"/>
</dbReference>
<evidence type="ECO:0000256" key="3">
    <source>
        <dbReference type="ARBA" id="ARBA00023163"/>
    </source>
</evidence>
<dbReference type="PANTHER" id="PTHR43537">
    <property type="entry name" value="TRANSCRIPTIONAL REGULATOR, GNTR FAMILY"/>
    <property type="match status" value="1"/>
</dbReference>
<dbReference type="InterPro" id="IPR011711">
    <property type="entry name" value="GntR_C"/>
</dbReference>
<dbReference type="EMBL" id="CP020715">
    <property type="protein sequence ID" value="ARJ04355.1"/>
    <property type="molecule type" value="Genomic_DNA"/>
</dbReference>
<dbReference type="Gene3D" id="1.20.120.530">
    <property type="entry name" value="GntR ligand-binding domain-like"/>
    <property type="match status" value="1"/>
</dbReference>
<dbReference type="GO" id="GO:0003700">
    <property type="term" value="F:DNA-binding transcription factor activity"/>
    <property type="evidence" value="ECO:0007669"/>
    <property type="project" value="InterPro"/>
</dbReference>
<reference evidence="4 5" key="1">
    <citation type="submission" date="2017-04" db="EMBL/GenBank/DDBJ databases">
        <authorList>
            <person name="Afonso C.L."/>
            <person name="Miller P.J."/>
            <person name="Scott M.A."/>
            <person name="Spackman E."/>
            <person name="Goraichik I."/>
            <person name="Dimitrov K.M."/>
            <person name="Suarez D.L."/>
            <person name="Swayne D.E."/>
        </authorList>
    </citation>
    <scope>NUCLEOTIDE SEQUENCE [LARGE SCALE GENOMIC DNA]</scope>
    <source>
        <strain evidence="5">XA(T)</strain>
    </source>
</reference>
<dbReference type="AlphaFoldDB" id="A0A1X9LGM0"/>
<evidence type="ECO:0000256" key="2">
    <source>
        <dbReference type="ARBA" id="ARBA00023125"/>
    </source>
</evidence>
<dbReference type="SMART" id="SM00895">
    <property type="entry name" value="FCD"/>
    <property type="match status" value="1"/>
</dbReference>
<accession>A0A1X9LGM0</accession>
<dbReference type="Gene3D" id="1.10.10.10">
    <property type="entry name" value="Winged helix-like DNA-binding domain superfamily/Winged helix DNA-binding domain"/>
    <property type="match status" value="1"/>
</dbReference>
<keyword evidence="3" id="KW-0804">Transcription</keyword>
<dbReference type="Proteomes" id="UP000192775">
    <property type="component" value="Chromosome"/>
</dbReference>
<dbReference type="GO" id="GO:0003677">
    <property type="term" value="F:DNA binding"/>
    <property type="evidence" value="ECO:0007669"/>
    <property type="project" value="UniProtKB-KW"/>
</dbReference>
<dbReference type="Pfam" id="PF00392">
    <property type="entry name" value="GntR"/>
    <property type="match status" value="1"/>
</dbReference>
<dbReference type="Pfam" id="PF07729">
    <property type="entry name" value="FCD"/>
    <property type="match status" value="1"/>
</dbReference>
<organism evidence="4 5">
    <name type="scientific">Cnuibacter physcomitrellae</name>
    <dbReference type="NCBI Taxonomy" id="1619308"/>
    <lineage>
        <taxon>Bacteria</taxon>
        <taxon>Bacillati</taxon>
        <taxon>Actinomycetota</taxon>
        <taxon>Actinomycetes</taxon>
        <taxon>Micrococcales</taxon>
        <taxon>Microbacteriaceae</taxon>
        <taxon>Cnuibacter</taxon>
    </lineage>
</organism>
<keyword evidence="5" id="KW-1185">Reference proteome</keyword>
<dbReference type="PROSITE" id="PS50949">
    <property type="entry name" value="HTH_GNTR"/>
    <property type="match status" value="1"/>
</dbReference>
<dbReference type="InterPro" id="IPR036388">
    <property type="entry name" value="WH-like_DNA-bd_sf"/>
</dbReference>
<evidence type="ECO:0000313" key="5">
    <source>
        <dbReference type="Proteomes" id="UP000192775"/>
    </source>
</evidence>
<evidence type="ECO:0000256" key="1">
    <source>
        <dbReference type="ARBA" id="ARBA00023015"/>
    </source>
</evidence>
<dbReference type="SUPFAM" id="SSF48008">
    <property type="entry name" value="GntR ligand-binding domain-like"/>
    <property type="match status" value="1"/>
</dbReference>